<protein>
    <submittedName>
        <fullName evidence="2">Uncharacterized protein</fullName>
    </submittedName>
</protein>
<feature type="compositionally biased region" description="Polar residues" evidence="1">
    <location>
        <begin position="67"/>
        <end position="80"/>
    </location>
</feature>
<proteinExistence type="predicted"/>
<evidence type="ECO:0000256" key="1">
    <source>
        <dbReference type="SAM" id="MobiDB-lite"/>
    </source>
</evidence>
<feature type="region of interest" description="Disordered" evidence="1">
    <location>
        <begin position="211"/>
        <end position="233"/>
    </location>
</feature>
<sequence length="233" mass="26900">MKRNQKKYTKKNYKGGVVDSNMAKVSLAALKKRLDNIELQIGTVRTKLVKPESAQPKQVQVTQLLQPKTNPLGNPQNMPTRRSKIYGSDNSRGVSLGMSNNYEVPADNFNSVNPVGVRQTIPIEINEDQFNRVRDALKEMQKSLSEKNKTRYDFQKNILKALEVKLTDRSNYLKTKTKLNSEEQTELGKINSFLNLMNQAINSNYETIGGRKSRRHIKSKRNTRRKRTRKYRK</sequence>
<feature type="region of interest" description="Disordered" evidence="1">
    <location>
        <begin position="67"/>
        <end position="89"/>
    </location>
</feature>
<reference evidence="2" key="1">
    <citation type="journal article" date="2020" name="Nature">
        <title>Giant virus diversity and host interactions through global metagenomics.</title>
        <authorList>
            <person name="Schulz F."/>
            <person name="Roux S."/>
            <person name="Paez-Espino D."/>
            <person name="Jungbluth S."/>
            <person name="Walsh D.A."/>
            <person name="Denef V.J."/>
            <person name="McMahon K.D."/>
            <person name="Konstantinidis K.T."/>
            <person name="Eloe-Fadrosh E.A."/>
            <person name="Kyrpides N.C."/>
            <person name="Woyke T."/>
        </authorList>
    </citation>
    <scope>NUCLEOTIDE SEQUENCE</scope>
    <source>
        <strain evidence="2">GVMAG-M-3300022752-66</strain>
    </source>
</reference>
<evidence type="ECO:0000313" key="2">
    <source>
        <dbReference type="EMBL" id="QHT08336.1"/>
    </source>
</evidence>
<organism evidence="2">
    <name type="scientific">viral metagenome</name>
    <dbReference type="NCBI Taxonomy" id="1070528"/>
    <lineage>
        <taxon>unclassified sequences</taxon>
        <taxon>metagenomes</taxon>
        <taxon>organismal metagenomes</taxon>
    </lineage>
</organism>
<dbReference type="AlphaFoldDB" id="A0A6C0CU15"/>
<name>A0A6C0CU15_9ZZZZ</name>
<accession>A0A6C0CU15</accession>
<dbReference type="EMBL" id="MN739494">
    <property type="protein sequence ID" value="QHT08336.1"/>
    <property type="molecule type" value="Genomic_DNA"/>
</dbReference>